<feature type="domain" description="DUF3835" evidence="2">
    <location>
        <begin position="592"/>
        <end position="671"/>
    </location>
</feature>
<dbReference type="InterPro" id="IPR024325">
    <property type="entry name" value="DUF3835"/>
</dbReference>
<dbReference type="GO" id="GO:0003682">
    <property type="term" value="F:chromatin binding"/>
    <property type="evidence" value="ECO:0007669"/>
    <property type="project" value="TreeGrafter"/>
</dbReference>
<dbReference type="GO" id="GO:0019212">
    <property type="term" value="F:phosphatase inhibitor activity"/>
    <property type="evidence" value="ECO:0007669"/>
    <property type="project" value="TreeGrafter"/>
</dbReference>
<dbReference type="InterPro" id="IPR039553">
    <property type="entry name" value="Prefoldin-like"/>
</dbReference>
<evidence type="ECO:0000256" key="1">
    <source>
        <dbReference type="SAM" id="MobiDB-lite"/>
    </source>
</evidence>
<gene>
    <name evidence="3" type="ORF">FGG08_005718</name>
</gene>
<feature type="compositionally biased region" description="Basic residues" evidence="1">
    <location>
        <begin position="498"/>
        <end position="507"/>
    </location>
</feature>
<feature type="compositionally biased region" description="Basic and acidic residues" evidence="1">
    <location>
        <begin position="642"/>
        <end position="652"/>
    </location>
</feature>
<dbReference type="OrthoDB" id="21413at2759"/>
<feature type="region of interest" description="Disordered" evidence="1">
    <location>
        <begin position="343"/>
        <end position="542"/>
    </location>
</feature>
<feature type="compositionally biased region" description="Basic and acidic residues" evidence="1">
    <location>
        <begin position="197"/>
        <end position="208"/>
    </location>
</feature>
<feature type="compositionally biased region" description="Basic residues" evidence="1">
    <location>
        <begin position="662"/>
        <end position="677"/>
    </location>
</feature>
<dbReference type="SUPFAM" id="SSF46579">
    <property type="entry name" value="Prefoldin"/>
    <property type="match status" value="1"/>
</dbReference>
<feature type="compositionally biased region" description="Basic and acidic residues" evidence="1">
    <location>
        <begin position="380"/>
        <end position="397"/>
    </location>
</feature>
<feature type="region of interest" description="Disordered" evidence="1">
    <location>
        <begin position="576"/>
        <end position="615"/>
    </location>
</feature>
<proteinExistence type="predicted"/>
<evidence type="ECO:0000313" key="4">
    <source>
        <dbReference type="Proteomes" id="UP000698800"/>
    </source>
</evidence>
<dbReference type="Gene3D" id="1.10.287.370">
    <property type="match status" value="1"/>
</dbReference>
<dbReference type="PANTHER" id="PTHR15111:SF0">
    <property type="entry name" value="UNCONVENTIONAL PREFOLDIN RPB5 INTERACTOR 1"/>
    <property type="match status" value="1"/>
</dbReference>
<keyword evidence="4" id="KW-1185">Reference proteome</keyword>
<feature type="region of interest" description="Disordered" evidence="1">
    <location>
        <begin position="194"/>
        <end position="250"/>
    </location>
</feature>
<dbReference type="Pfam" id="PF13758">
    <property type="entry name" value="Prefoldin_3"/>
    <property type="match status" value="1"/>
</dbReference>
<feature type="compositionally biased region" description="Polar residues" evidence="1">
    <location>
        <begin position="531"/>
        <end position="540"/>
    </location>
</feature>
<name>A0A9P8I6Q8_9PEZI</name>
<accession>A0A9P8I6Q8</accession>
<dbReference type="AlphaFoldDB" id="A0A9P8I6Q8"/>
<dbReference type="EMBL" id="JAGHQL010000143">
    <property type="protein sequence ID" value="KAH0537500.1"/>
    <property type="molecule type" value="Genomic_DNA"/>
</dbReference>
<dbReference type="PANTHER" id="PTHR15111">
    <property type="entry name" value="RNA POLYMERASE II SUBUNIT 5-MEDIATING PROTEIN NNX3"/>
    <property type="match status" value="1"/>
</dbReference>
<sequence length="677" mass="74580">MALPMKDSFADLERHRLRLEDNVSKLRKALRHWQTWEAEYEGLKEEIQAFDGDPQPEDLIAIGKNFGGTVVTEKEIKELLGDGQNARRSALQVENMLSRRIEYAQKNAKTVEKQLQIAEDKLNSIIVISKPDVRNEEGLPIMEIREELDDDGNVISWGELINTSASSATAPSDSTPQVIEALRKAGVTDLGAIGHAETSKKRQVESAKSEASQANGRMNQFHVDGNAELEPKTPVAPQPDSMGTVPPDPKLYAQKKRVTFVEDNKEEGQQLSSDYKGLNKASKRPAIQRQGADSGRITEATENEEKHPTPLVPVDESPGDAAIRREMLNYAFSEVGPIVAELDLEEDFYSDDYDEDDDDEDQETSSVEEEEDKFGRTTRRVVDDKYRKEMEALERKLNARMMENVGPRPNGQTLGGIAEDPRQQPGTHTISPKPAPDERKKPAKKGVRFAEELDISPAPRIAASNAASDTSDPQPPLEESVFERGPMAGGPAKPVPSKARKISKFKSSHVPSSSTANQSSNSAAVQGSANDGRSPSSNLLNRGVVERRVPALGPSLPLIPVAATKTTQFSSPIVLHEEQRAAPEGPPGKTLSDGIIERFTTDRDVEPPDPDGLDPTLLHQEVAVEYHKMRNRMIQREGGFMPREEELERVPLTEEEGGSGKKVSRFKAARLGKRVSP</sequence>
<feature type="region of interest" description="Disordered" evidence="1">
    <location>
        <begin position="262"/>
        <end position="318"/>
    </location>
</feature>
<feature type="region of interest" description="Disordered" evidence="1">
    <location>
        <begin position="640"/>
        <end position="677"/>
    </location>
</feature>
<comment type="caution">
    <text evidence="3">The sequence shown here is derived from an EMBL/GenBank/DDBJ whole genome shotgun (WGS) entry which is preliminary data.</text>
</comment>
<dbReference type="Pfam" id="PF12927">
    <property type="entry name" value="DUF3835"/>
    <property type="match status" value="1"/>
</dbReference>
<feature type="compositionally biased region" description="Low complexity" evidence="1">
    <location>
        <begin position="508"/>
        <end position="530"/>
    </location>
</feature>
<feature type="compositionally biased region" description="Basic and acidic residues" evidence="1">
    <location>
        <begin position="595"/>
        <end position="606"/>
    </location>
</feature>
<evidence type="ECO:0000259" key="2">
    <source>
        <dbReference type="Pfam" id="PF12927"/>
    </source>
</evidence>
<reference evidence="3" key="1">
    <citation type="submission" date="2021-03" db="EMBL/GenBank/DDBJ databases">
        <title>Comparative genomics and phylogenomic investigation of the class Geoglossomycetes provide insights into ecological specialization and systematics.</title>
        <authorList>
            <person name="Melie T."/>
            <person name="Pirro S."/>
            <person name="Miller A.N."/>
            <person name="Quandt A."/>
        </authorList>
    </citation>
    <scope>NUCLEOTIDE SEQUENCE</scope>
    <source>
        <strain evidence="3">GBOQ0MN5Z8</strain>
    </source>
</reference>
<dbReference type="GO" id="GO:0000122">
    <property type="term" value="P:negative regulation of transcription by RNA polymerase II"/>
    <property type="evidence" value="ECO:0007669"/>
    <property type="project" value="TreeGrafter"/>
</dbReference>
<dbReference type="InterPro" id="IPR052255">
    <property type="entry name" value="RNA_pol_II_subunit5-mediator"/>
</dbReference>
<feature type="compositionally biased region" description="Polar residues" evidence="1">
    <location>
        <begin position="209"/>
        <end position="218"/>
    </location>
</feature>
<dbReference type="GO" id="GO:0003714">
    <property type="term" value="F:transcription corepressor activity"/>
    <property type="evidence" value="ECO:0007669"/>
    <property type="project" value="TreeGrafter"/>
</dbReference>
<evidence type="ECO:0000313" key="3">
    <source>
        <dbReference type="EMBL" id="KAH0537500.1"/>
    </source>
</evidence>
<organism evidence="3 4">
    <name type="scientific">Glutinoglossum americanum</name>
    <dbReference type="NCBI Taxonomy" id="1670608"/>
    <lineage>
        <taxon>Eukaryota</taxon>
        <taxon>Fungi</taxon>
        <taxon>Dikarya</taxon>
        <taxon>Ascomycota</taxon>
        <taxon>Pezizomycotina</taxon>
        <taxon>Geoglossomycetes</taxon>
        <taxon>Geoglossales</taxon>
        <taxon>Geoglossaceae</taxon>
        <taxon>Glutinoglossum</taxon>
    </lineage>
</organism>
<protein>
    <recommendedName>
        <fullName evidence="2">DUF3835 domain-containing protein</fullName>
    </recommendedName>
</protein>
<dbReference type="Proteomes" id="UP000698800">
    <property type="component" value="Unassembled WGS sequence"/>
</dbReference>
<dbReference type="InterPro" id="IPR009053">
    <property type="entry name" value="Prefoldin"/>
</dbReference>
<feature type="compositionally biased region" description="Acidic residues" evidence="1">
    <location>
        <begin position="343"/>
        <end position="372"/>
    </location>
</feature>